<gene>
    <name evidence="8" type="primary">lplT</name>
    <name evidence="8" type="ORF">ACFOSS_12715</name>
</gene>
<keyword evidence="4 7" id="KW-0812">Transmembrane</keyword>
<feature type="transmembrane region" description="Helical" evidence="7">
    <location>
        <begin position="83"/>
        <end position="103"/>
    </location>
</feature>
<comment type="subcellular location">
    <subcellularLocation>
        <location evidence="1">Cell membrane</location>
        <topology evidence="1">Multi-pass membrane protein</topology>
    </subcellularLocation>
</comment>
<evidence type="ECO:0000256" key="7">
    <source>
        <dbReference type="SAM" id="Phobius"/>
    </source>
</evidence>
<keyword evidence="6 7" id="KW-0472">Membrane</keyword>
<feature type="transmembrane region" description="Helical" evidence="7">
    <location>
        <begin position="233"/>
        <end position="254"/>
    </location>
</feature>
<dbReference type="RefSeq" id="WP_377153073.1">
    <property type="nucleotide sequence ID" value="NZ_JBHSAF010000014.1"/>
</dbReference>
<dbReference type="EMBL" id="JBHSAF010000014">
    <property type="protein sequence ID" value="MFC3914324.1"/>
    <property type="molecule type" value="Genomic_DNA"/>
</dbReference>
<evidence type="ECO:0000256" key="5">
    <source>
        <dbReference type="ARBA" id="ARBA00022989"/>
    </source>
</evidence>
<dbReference type="SUPFAM" id="SSF103473">
    <property type="entry name" value="MFS general substrate transporter"/>
    <property type="match status" value="1"/>
</dbReference>
<keyword evidence="5 7" id="KW-1133">Transmembrane helix</keyword>
<dbReference type="NCBIfam" id="NF008397">
    <property type="entry name" value="PRK11195.1"/>
    <property type="match status" value="1"/>
</dbReference>
<feature type="transmembrane region" description="Helical" evidence="7">
    <location>
        <begin position="360"/>
        <end position="380"/>
    </location>
</feature>
<dbReference type="InterPro" id="IPR011701">
    <property type="entry name" value="MFS"/>
</dbReference>
<feature type="transmembrane region" description="Helical" evidence="7">
    <location>
        <begin position="176"/>
        <end position="195"/>
    </location>
</feature>
<evidence type="ECO:0000256" key="6">
    <source>
        <dbReference type="ARBA" id="ARBA00023136"/>
    </source>
</evidence>
<keyword evidence="9" id="KW-1185">Reference proteome</keyword>
<dbReference type="InterPro" id="IPR036259">
    <property type="entry name" value="MFS_trans_sf"/>
</dbReference>
<dbReference type="Proteomes" id="UP001595692">
    <property type="component" value="Unassembled WGS sequence"/>
</dbReference>
<feature type="transmembrane region" description="Helical" evidence="7">
    <location>
        <begin position="55"/>
        <end position="76"/>
    </location>
</feature>
<sequence length="417" mass="43350">MEHHTHTQTAQPLLSRGLVAVLIAQFLSAFADNAILVGALKLVMTLATEKGMDAVLQGSFVLPYILLAPFVGLLADGMPKGRVMWLANSIKLVSGIGMLLVAWYGSQQALILVIAAYVLTGIGAAIYSPAKYGILTQLCGPAHLVKANGMMEGSTIVAILLGFVCGGLLADVSLTGLLVLVTCCYALAVGLSLLIPRLPVVHGFTGAALPAMVKDFAGAVATLLRDRKARTSLLGTSLFWGSGSTLRLVLFAWVPFTLGLTDTSAATNLGGVVSVGIIVGAGLAGALIRLEHAGRALWAGLLIGAPLLFMGLTTQLWQAGALLIALGAAAGFFVVPLNALLQDRGQATVGAGHAIAVQNFCENLLIAAFVGVHYVASQFLDPAQEVFAFGVLLMLIMGLLFVSYRRGRRHDVVADAA</sequence>
<dbReference type="Pfam" id="PF07690">
    <property type="entry name" value="MFS_1"/>
    <property type="match status" value="1"/>
</dbReference>
<dbReference type="PANTHER" id="PTHR43266">
    <property type="entry name" value="MACROLIDE-EFFLUX PROTEIN"/>
    <property type="match status" value="1"/>
</dbReference>
<reference evidence="9" key="1">
    <citation type="journal article" date="2019" name="Int. J. Syst. Evol. Microbiol.">
        <title>The Global Catalogue of Microorganisms (GCM) 10K type strain sequencing project: providing services to taxonomists for standard genome sequencing and annotation.</title>
        <authorList>
            <consortium name="The Broad Institute Genomics Platform"/>
            <consortium name="The Broad Institute Genome Sequencing Center for Infectious Disease"/>
            <person name="Wu L."/>
            <person name="Ma J."/>
        </authorList>
    </citation>
    <scope>NUCLEOTIDE SEQUENCE [LARGE SCALE GENOMIC DNA]</scope>
    <source>
        <strain evidence="9">CCUG 54939</strain>
    </source>
</reference>
<feature type="transmembrane region" description="Helical" evidence="7">
    <location>
        <begin position="266"/>
        <end position="288"/>
    </location>
</feature>
<keyword evidence="3" id="KW-1003">Cell membrane</keyword>
<protein>
    <submittedName>
        <fullName evidence="8">Lysophospholipid transporter LplT</fullName>
    </submittedName>
</protein>
<feature type="transmembrane region" description="Helical" evidence="7">
    <location>
        <begin position="319"/>
        <end position="340"/>
    </location>
</feature>
<accession>A0ABV8CQF2</accession>
<evidence type="ECO:0000313" key="9">
    <source>
        <dbReference type="Proteomes" id="UP001595692"/>
    </source>
</evidence>
<dbReference type="PANTHER" id="PTHR43266:SF2">
    <property type="entry name" value="MAJOR FACILITATOR SUPERFAMILY (MFS) PROFILE DOMAIN-CONTAINING PROTEIN"/>
    <property type="match status" value="1"/>
</dbReference>
<evidence type="ECO:0000313" key="8">
    <source>
        <dbReference type="EMBL" id="MFC3914324.1"/>
    </source>
</evidence>
<comment type="caution">
    <text evidence="8">The sequence shown here is derived from an EMBL/GenBank/DDBJ whole genome shotgun (WGS) entry which is preliminary data.</text>
</comment>
<evidence type="ECO:0000256" key="4">
    <source>
        <dbReference type="ARBA" id="ARBA00022692"/>
    </source>
</evidence>
<dbReference type="CDD" id="cd06173">
    <property type="entry name" value="MFS_MefA_like"/>
    <property type="match status" value="1"/>
</dbReference>
<dbReference type="Gene3D" id="1.20.1250.20">
    <property type="entry name" value="MFS general substrate transporter like domains"/>
    <property type="match status" value="1"/>
</dbReference>
<feature type="transmembrane region" description="Helical" evidence="7">
    <location>
        <begin position="386"/>
        <end position="404"/>
    </location>
</feature>
<feature type="transmembrane region" description="Helical" evidence="7">
    <location>
        <begin position="295"/>
        <end position="313"/>
    </location>
</feature>
<evidence type="ECO:0000256" key="3">
    <source>
        <dbReference type="ARBA" id="ARBA00022475"/>
    </source>
</evidence>
<evidence type="ECO:0000256" key="2">
    <source>
        <dbReference type="ARBA" id="ARBA00022448"/>
    </source>
</evidence>
<keyword evidence="2" id="KW-0813">Transport</keyword>
<evidence type="ECO:0000256" key="1">
    <source>
        <dbReference type="ARBA" id="ARBA00004651"/>
    </source>
</evidence>
<feature type="transmembrane region" description="Helical" evidence="7">
    <location>
        <begin position="149"/>
        <end position="170"/>
    </location>
</feature>
<organism evidence="8 9">
    <name type="scientific">Pseudaeromonas sharmana</name>
    <dbReference type="NCBI Taxonomy" id="328412"/>
    <lineage>
        <taxon>Bacteria</taxon>
        <taxon>Pseudomonadati</taxon>
        <taxon>Pseudomonadota</taxon>
        <taxon>Gammaproteobacteria</taxon>
        <taxon>Aeromonadales</taxon>
        <taxon>Aeromonadaceae</taxon>
        <taxon>Pseudaeromonas</taxon>
    </lineage>
</organism>
<feature type="transmembrane region" description="Helical" evidence="7">
    <location>
        <begin position="109"/>
        <end position="128"/>
    </location>
</feature>
<proteinExistence type="predicted"/>
<name>A0ABV8CQF2_9GAMM</name>